<dbReference type="InterPro" id="IPR032342">
    <property type="entry name" value="DUF4861"/>
</dbReference>
<dbReference type="RefSeq" id="WP_068768423.1">
    <property type="nucleotide sequence ID" value="NZ_CP109796.1"/>
</dbReference>
<dbReference type="SUPFAM" id="SSF48208">
    <property type="entry name" value="Six-hairpin glycosidases"/>
    <property type="match status" value="1"/>
</dbReference>
<evidence type="ECO:0000313" key="4">
    <source>
        <dbReference type="EMBL" id="OAM90288.1"/>
    </source>
</evidence>
<sequence>MKTLLPLLCILCASAVNPAFGGEALAPAGVLAHMHRVADWQLDNMPPTADKYTGDPASMPRIAKAHPTRLDWTFAAYYAGHLALAGLSPRSADYLDTFAKLGREENWRLPFRGTRYHADDHAIGQCYLEYALRAHDSAAVGPTQEFFDFLLANPPKNPDALAHDISTKSRQFLEKWSWCDALFMAPPSLARLYEYTGDIRYLDYMNDRWWHTTAYLYDKDEHLYYRDSRYFEKREANGQKVFWGRGNGWVLGGLARILQSMPAAYPDRPRYEQLFRDMCGRFLALQGADGLWRASLLDPASYPAPETSSTGFAAYAFAWGVNAGLLDRAAYWPATLKAWRGLLSHVTPEGKVGSCQPIGADPRKITEDDTDVYGPGAFLLAGAEIYKALLLEQNPHGILSVQNPTGIHRRWSTVEVSAARLRELTGTDNPADILVFDALTPLLRDTQTWQTDAGPALLFQATIPPNDTRRFILVRKPAGFQGPQPVPLAHARFAPDRHDDYIWENDRVAHRVYGPALVKKEGTDTNGIDVFVKSTPALVMDDFYKRGDYHRDHGKGYDPYAVGQSRGLGAPAFRAAGAGAPWHSPGNYATHRPIADGPIRATFELTYPPVTIPAAGAATITFTETRRFTLDAGSHFTRLDSTIAVTPVGASFEIAPALARNDWPGRKKHAPKPALADTPDTAAQPAASDENWLADWQPNKGENDATGLAVWFPADTAMKPVEGHWLLPAIPVPADAGTATWSATWYIGATWSKSWHPTLESWRQTVTDFIKTTETPLRLGTEK</sequence>
<evidence type="ECO:0000256" key="3">
    <source>
        <dbReference type="SAM" id="SignalP"/>
    </source>
</evidence>
<keyword evidence="3" id="KW-0732">Signal</keyword>
<evidence type="ECO:0000256" key="1">
    <source>
        <dbReference type="ARBA" id="ARBA00022801"/>
    </source>
</evidence>
<keyword evidence="1" id="KW-0378">Hydrolase</keyword>
<dbReference type="Proteomes" id="UP000078486">
    <property type="component" value="Unassembled WGS sequence"/>
</dbReference>
<evidence type="ECO:0008006" key="6">
    <source>
        <dbReference type="Google" id="ProtNLM"/>
    </source>
</evidence>
<gene>
    <name evidence="4" type="ORF">AW736_00955</name>
</gene>
<comment type="caution">
    <text evidence="4">The sequence shown here is derived from an EMBL/GenBank/DDBJ whole genome shotgun (WGS) entry which is preliminary data.</text>
</comment>
<organism evidence="4 5">
    <name type="scientific">Termitidicoccus mucosus</name>
    <dbReference type="NCBI Taxonomy" id="1184151"/>
    <lineage>
        <taxon>Bacteria</taxon>
        <taxon>Pseudomonadati</taxon>
        <taxon>Verrucomicrobiota</taxon>
        <taxon>Opitutia</taxon>
        <taxon>Opitutales</taxon>
        <taxon>Opitutaceae</taxon>
        <taxon>Termitidicoccus</taxon>
    </lineage>
</organism>
<feature type="region of interest" description="Disordered" evidence="2">
    <location>
        <begin position="662"/>
        <end position="688"/>
    </location>
</feature>
<dbReference type="InterPro" id="IPR010905">
    <property type="entry name" value="Glyco_hydro_88"/>
</dbReference>
<evidence type="ECO:0000313" key="5">
    <source>
        <dbReference type="Proteomes" id="UP000078486"/>
    </source>
</evidence>
<protein>
    <recommendedName>
        <fullName evidence="6">Glycosyl hydrolase family 88</fullName>
    </recommendedName>
</protein>
<dbReference type="Gene3D" id="1.50.10.10">
    <property type="match status" value="1"/>
</dbReference>
<feature type="signal peptide" evidence="3">
    <location>
        <begin position="1"/>
        <end position="21"/>
    </location>
</feature>
<keyword evidence="5" id="KW-1185">Reference proteome</keyword>
<dbReference type="STRING" id="1184151.AW736_00955"/>
<feature type="chain" id="PRO_5008088988" description="Glycosyl hydrolase family 88" evidence="3">
    <location>
        <begin position="22"/>
        <end position="783"/>
    </location>
</feature>
<dbReference type="PANTHER" id="PTHR33886:SF8">
    <property type="entry name" value="UNSATURATED RHAMNOGALACTURONAN HYDROLASE (EUROFUNG)"/>
    <property type="match status" value="1"/>
</dbReference>
<dbReference type="GO" id="GO:0005975">
    <property type="term" value="P:carbohydrate metabolic process"/>
    <property type="evidence" value="ECO:0007669"/>
    <property type="project" value="InterPro"/>
</dbReference>
<reference evidence="4 5" key="1">
    <citation type="submission" date="2016-01" db="EMBL/GenBank/DDBJ databases">
        <title>High potential of lignocellulose degradation of a new Verrucomicrobia species.</title>
        <authorList>
            <person name="Wang Y."/>
            <person name="Shi Y."/>
            <person name="Qiu Z."/>
            <person name="Liu S."/>
            <person name="Yang H."/>
        </authorList>
    </citation>
    <scope>NUCLEOTIDE SEQUENCE [LARGE SCALE GENOMIC DNA]</scope>
    <source>
        <strain evidence="4 5">TSB47</strain>
    </source>
</reference>
<dbReference type="OrthoDB" id="258246at2"/>
<dbReference type="EMBL" id="LRRQ01000062">
    <property type="protein sequence ID" value="OAM90288.1"/>
    <property type="molecule type" value="Genomic_DNA"/>
</dbReference>
<dbReference type="InterPro" id="IPR012341">
    <property type="entry name" value="6hp_glycosidase-like_sf"/>
</dbReference>
<dbReference type="Pfam" id="PF07470">
    <property type="entry name" value="Glyco_hydro_88"/>
    <property type="match status" value="1"/>
</dbReference>
<dbReference type="AlphaFoldDB" id="A0A178IKK5"/>
<evidence type="ECO:0000256" key="2">
    <source>
        <dbReference type="SAM" id="MobiDB-lite"/>
    </source>
</evidence>
<dbReference type="GO" id="GO:0016787">
    <property type="term" value="F:hydrolase activity"/>
    <property type="evidence" value="ECO:0007669"/>
    <property type="project" value="UniProtKB-KW"/>
</dbReference>
<proteinExistence type="predicted"/>
<dbReference type="InterPro" id="IPR052043">
    <property type="entry name" value="PolySaccharide_Degr_Enz"/>
</dbReference>
<feature type="compositionally biased region" description="Low complexity" evidence="2">
    <location>
        <begin position="672"/>
        <end position="687"/>
    </location>
</feature>
<dbReference type="Pfam" id="PF16153">
    <property type="entry name" value="DUF4861"/>
    <property type="match status" value="1"/>
</dbReference>
<name>A0A178IKK5_9BACT</name>
<dbReference type="InterPro" id="IPR008928">
    <property type="entry name" value="6-hairpin_glycosidase_sf"/>
</dbReference>
<dbReference type="PANTHER" id="PTHR33886">
    <property type="entry name" value="UNSATURATED RHAMNOGALACTURONAN HYDROLASE (EUROFUNG)"/>
    <property type="match status" value="1"/>
</dbReference>
<accession>A0A178IKK5</accession>